<evidence type="ECO:0000313" key="4">
    <source>
        <dbReference type="EMBL" id="GEM89995.1"/>
    </source>
</evidence>
<keyword evidence="3" id="KW-1133">Transmembrane helix</keyword>
<keyword evidence="3" id="KW-0472">Membrane</keyword>
<feature type="repeat" description="TPR" evidence="1">
    <location>
        <begin position="93"/>
        <end position="126"/>
    </location>
</feature>
<dbReference type="Gene3D" id="1.25.40.10">
    <property type="entry name" value="Tetratricopeptide repeat domain"/>
    <property type="match status" value="1"/>
</dbReference>
<reference evidence="4 5" key="1">
    <citation type="submission" date="2019-07" db="EMBL/GenBank/DDBJ databases">
        <title>Whole genome shotgun sequence of Oceanithermus desulfurans NBRC 100063.</title>
        <authorList>
            <person name="Hosoyama A."/>
            <person name="Uohara A."/>
            <person name="Ohji S."/>
            <person name="Ichikawa N."/>
        </authorList>
    </citation>
    <scope>NUCLEOTIDE SEQUENCE [LARGE SCALE GENOMIC DNA]</scope>
    <source>
        <strain evidence="4 5">NBRC 100063</strain>
    </source>
</reference>
<dbReference type="PROSITE" id="PS50005">
    <property type="entry name" value="TPR"/>
    <property type="match status" value="2"/>
</dbReference>
<feature type="transmembrane region" description="Helical" evidence="3">
    <location>
        <begin position="217"/>
        <end position="235"/>
    </location>
</feature>
<evidence type="ECO:0000313" key="5">
    <source>
        <dbReference type="Proteomes" id="UP000321827"/>
    </source>
</evidence>
<dbReference type="RefSeq" id="WP_147147339.1">
    <property type="nucleotide sequence ID" value="NZ_BJXN01000008.1"/>
</dbReference>
<dbReference type="Proteomes" id="UP000321827">
    <property type="component" value="Unassembled WGS sequence"/>
</dbReference>
<evidence type="ECO:0000256" key="2">
    <source>
        <dbReference type="SAM" id="Coils"/>
    </source>
</evidence>
<feature type="repeat" description="TPR" evidence="1">
    <location>
        <begin position="127"/>
        <end position="160"/>
    </location>
</feature>
<protein>
    <submittedName>
        <fullName evidence="4">Uncharacterized protein</fullName>
    </submittedName>
</protein>
<dbReference type="SUPFAM" id="SSF48452">
    <property type="entry name" value="TPR-like"/>
    <property type="match status" value="1"/>
</dbReference>
<gene>
    <name evidence="4" type="ORF">ODE01S_14290</name>
</gene>
<name>A0A511RK28_9DEIN</name>
<dbReference type="SMART" id="SM00028">
    <property type="entry name" value="TPR"/>
    <property type="match status" value="3"/>
</dbReference>
<keyword evidence="2" id="KW-0175">Coiled coil</keyword>
<dbReference type="InterPro" id="IPR011990">
    <property type="entry name" value="TPR-like_helical_dom_sf"/>
</dbReference>
<dbReference type="AlphaFoldDB" id="A0A511RK28"/>
<dbReference type="EMBL" id="BJXN01000008">
    <property type="protein sequence ID" value="GEM89995.1"/>
    <property type="molecule type" value="Genomic_DNA"/>
</dbReference>
<comment type="caution">
    <text evidence="4">The sequence shown here is derived from an EMBL/GenBank/DDBJ whole genome shotgun (WGS) entry which is preliminary data.</text>
</comment>
<dbReference type="Pfam" id="PF13432">
    <property type="entry name" value="TPR_16"/>
    <property type="match status" value="1"/>
</dbReference>
<keyword evidence="1" id="KW-0802">TPR repeat</keyword>
<proteinExistence type="predicted"/>
<feature type="coiled-coil region" evidence="2">
    <location>
        <begin position="60"/>
        <end position="156"/>
    </location>
</feature>
<dbReference type="InterPro" id="IPR019734">
    <property type="entry name" value="TPR_rpt"/>
</dbReference>
<sequence>MNDEVSTLVREGRIAEALARVRLKGEGPREALEALERVRLALRMRDAEGARAAAAADREAIAQLVDAEELERALADLAEERFEAWLEHPVVGAEAWVQKGLLDVAEGRLEEARDAFAEAARRDRQHWRAWTNLGHAELELGNLEAAEAAYAEAEKANENYPEVYQGQAALEKRRGRIDRMVRLLKKAQRMRLRPREEQLPGAVLPPRRPRAGALFSWRNRWWIWIALILLVYWWTRR</sequence>
<dbReference type="OrthoDB" id="9832515at2"/>
<evidence type="ECO:0000256" key="3">
    <source>
        <dbReference type="SAM" id="Phobius"/>
    </source>
</evidence>
<evidence type="ECO:0000256" key="1">
    <source>
        <dbReference type="PROSITE-ProRule" id="PRU00339"/>
    </source>
</evidence>
<keyword evidence="3" id="KW-0812">Transmembrane</keyword>
<organism evidence="4 5">
    <name type="scientific">Oceanithermus desulfurans NBRC 100063</name>
    <dbReference type="NCBI Taxonomy" id="1227550"/>
    <lineage>
        <taxon>Bacteria</taxon>
        <taxon>Thermotogati</taxon>
        <taxon>Deinococcota</taxon>
        <taxon>Deinococci</taxon>
        <taxon>Thermales</taxon>
        <taxon>Thermaceae</taxon>
        <taxon>Oceanithermus</taxon>
    </lineage>
</organism>
<accession>A0A511RK28</accession>